<gene>
    <name evidence="2" type="ORF">EHS13_28190</name>
</gene>
<dbReference type="CDD" id="cd06915">
    <property type="entry name" value="NTP_transferase_WcbM_like"/>
    <property type="match status" value="1"/>
</dbReference>
<evidence type="ECO:0000313" key="2">
    <source>
        <dbReference type="EMBL" id="QGQ98486.1"/>
    </source>
</evidence>
<dbReference type="Gene3D" id="3.90.550.10">
    <property type="entry name" value="Spore Coat Polysaccharide Biosynthesis Protein SpsA, Chain A"/>
    <property type="match status" value="1"/>
</dbReference>
<dbReference type="AlphaFoldDB" id="A0A6B8RT43"/>
<dbReference type="EMBL" id="CP034235">
    <property type="protein sequence ID" value="QGQ98486.1"/>
    <property type="molecule type" value="Genomic_DNA"/>
</dbReference>
<keyword evidence="2" id="KW-0808">Transferase</keyword>
<evidence type="ECO:0000259" key="1">
    <source>
        <dbReference type="Pfam" id="PF00483"/>
    </source>
</evidence>
<dbReference type="Proteomes" id="UP000426246">
    <property type="component" value="Chromosome"/>
</dbReference>
<accession>A0A6B8RT43</accession>
<dbReference type="OrthoDB" id="9801899at2"/>
<dbReference type="Pfam" id="PF00483">
    <property type="entry name" value="NTP_transferase"/>
    <property type="match status" value="1"/>
</dbReference>
<feature type="domain" description="Nucleotidyl transferase" evidence="1">
    <location>
        <begin position="3"/>
        <end position="228"/>
    </location>
</feature>
<dbReference type="SUPFAM" id="SSF53448">
    <property type="entry name" value="Nucleotide-diphospho-sugar transferases"/>
    <property type="match status" value="1"/>
</dbReference>
<sequence length="230" mass="25987">MEAIILAGGLGSRLRSVVADVPKPMAPINNQPFLKYLMDYLDKEGITKVILSTGYKHEVIEACFGSRYKDIEIVYSIEDQPLGTGGAIKKALDKVTSENVFILNGDTFFNVNLQQLLEKHLELNSLLTFSLKPMTQFDRYGIVKTNADRIVAFTEKMYCESGNINGGVYVAQSSLFNQLDLPDKFSFETDYMVRYVEELNFNALISDKYFIDIGIPEDYSKAQSELEQQL</sequence>
<organism evidence="2 3">
    <name type="scientific">Paenibacillus psychroresistens</name>
    <dbReference type="NCBI Taxonomy" id="1778678"/>
    <lineage>
        <taxon>Bacteria</taxon>
        <taxon>Bacillati</taxon>
        <taxon>Bacillota</taxon>
        <taxon>Bacilli</taxon>
        <taxon>Bacillales</taxon>
        <taxon>Paenibacillaceae</taxon>
        <taxon>Paenibacillus</taxon>
    </lineage>
</organism>
<reference evidence="3" key="1">
    <citation type="submission" date="2018-11" db="EMBL/GenBank/DDBJ databases">
        <title>Complete genome sequence of Paenibacillus sp. ML311-T8.</title>
        <authorList>
            <person name="Nam Y.-D."/>
            <person name="Kang J."/>
            <person name="Chung W.-H."/>
            <person name="Park Y.S."/>
        </authorList>
    </citation>
    <scope>NUCLEOTIDE SEQUENCE [LARGE SCALE GENOMIC DNA]</scope>
    <source>
        <strain evidence="3">ML311-T8</strain>
    </source>
</reference>
<dbReference type="InterPro" id="IPR005835">
    <property type="entry name" value="NTP_transferase_dom"/>
</dbReference>
<name>A0A6B8RT43_9BACL</name>
<dbReference type="RefSeq" id="WP_155703593.1">
    <property type="nucleotide sequence ID" value="NZ_CP034235.1"/>
</dbReference>
<evidence type="ECO:0000313" key="3">
    <source>
        <dbReference type="Proteomes" id="UP000426246"/>
    </source>
</evidence>
<dbReference type="GO" id="GO:0016740">
    <property type="term" value="F:transferase activity"/>
    <property type="evidence" value="ECO:0007669"/>
    <property type="project" value="UniProtKB-KW"/>
</dbReference>
<dbReference type="KEGG" id="ppsc:EHS13_28190"/>
<proteinExistence type="predicted"/>
<dbReference type="InterPro" id="IPR029044">
    <property type="entry name" value="Nucleotide-diphossugar_trans"/>
</dbReference>
<dbReference type="InterPro" id="IPR050486">
    <property type="entry name" value="Mannose-1P_guanyltransferase"/>
</dbReference>
<protein>
    <submittedName>
        <fullName evidence="2">D-glycero-D-manno-heptose 1-phosphate guanosyltransferase</fullName>
    </submittedName>
</protein>
<dbReference type="PANTHER" id="PTHR22572">
    <property type="entry name" value="SUGAR-1-PHOSPHATE GUANYL TRANSFERASE"/>
    <property type="match status" value="1"/>
</dbReference>
<keyword evidence="3" id="KW-1185">Reference proteome</keyword>